<keyword evidence="10 13" id="KW-0648">Protein biosynthesis</keyword>
<evidence type="ECO:0000256" key="12">
    <source>
        <dbReference type="ARBA" id="ARBA00049255"/>
    </source>
</evidence>
<dbReference type="InterPro" id="IPR006195">
    <property type="entry name" value="aa-tRNA-synth_II"/>
</dbReference>
<feature type="binding site" evidence="13">
    <location>
        <position position="257"/>
    </location>
    <ligand>
        <name>Mg(2+)</name>
        <dbReference type="ChEBI" id="CHEBI:18420"/>
        <note>shared with beta subunit</note>
    </ligand>
</feature>
<evidence type="ECO:0000313" key="16">
    <source>
        <dbReference type="Proteomes" id="UP000524246"/>
    </source>
</evidence>
<dbReference type="Proteomes" id="UP000524246">
    <property type="component" value="Unassembled WGS sequence"/>
</dbReference>
<comment type="similarity">
    <text evidence="2 13">Belongs to the class-II aminoacyl-tRNA synthetase family. Phe-tRNA synthetase alpha subunit type 1 subfamily.</text>
</comment>
<evidence type="ECO:0000256" key="1">
    <source>
        <dbReference type="ARBA" id="ARBA00004496"/>
    </source>
</evidence>
<evidence type="ECO:0000256" key="7">
    <source>
        <dbReference type="ARBA" id="ARBA00022741"/>
    </source>
</evidence>
<dbReference type="NCBIfam" id="TIGR00468">
    <property type="entry name" value="pheS"/>
    <property type="match status" value="1"/>
</dbReference>
<dbReference type="AlphaFoldDB" id="A0A7X9IJU6"/>
<evidence type="ECO:0000256" key="9">
    <source>
        <dbReference type="ARBA" id="ARBA00022842"/>
    </source>
</evidence>
<evidence type="ECO:0000256" key="3">
    <source>
        <dbReference type="ARBA" id="ARBA00011209"/>
    </source>
</evidence>
<evidence type="ECO:0000256" key="10">
    <source>
        <dbReference type="ARBA" id="ARBA00022917"/>
    </source>
</evidence>
<organism evidence="15 16">
    <name type="scientific">SAR324 cluster bacterium</name>
    <dbReference type="NCBI Taxonomy" id="2024889"/>
    <lineage>
        <taxon>Bacteria</taxon>
        <taxon>Deltaproteobacteria</taxon>
        <taxon>SAR324 cluster</taxon>
    </lineage>
</organism>
<keyword evidence="4 13" id="KW-0963">Cytoplasm</keyword>
<dbReference type="GO" id="GO:0005524">
    <property type="term" value="F:ATP binding"/>
    <property type="evidence" value="ECO:0007669"/>
    <property type="project" value="UniProtKB-UniRule"/>
</dbReference>
<evidence type="ECO:0000256" key="4">
    <source>
        <dbReference type="ARBA" id="ARBA00022490"/>
    </source>
</evidence>
<keyword evidence="6 13" id="KW-0479">Metal-binding</keyword>
<dbReference type="PANTHER" id="PTHR11538">
    <property type="entry name" value="PHENYLALANYL-TRNA SYNTHETASE"/>
    <property type="match status" value="1"/>
</dbReference>
<dbReference type="EMBL" id="JAAZON010000192">
    <property type="protein sequence ID" value="NMC62429.1"/>
    <property type="molecule type" value="Genomic_DNA"/>
</dbReference>
<dbReference type="EC" id="6.1.1.20" evidence="13"/>
<comment type="catalytic activity">
    <reaction evidence="12 13">
        <text>tRNA(Phe) + L-phenylalanine + ATP = L-phenylalanyl-tRNA(Phe) + AMP + diphosphate + H(+)</text>
        <dbReference type="Rhea" id="RHEA:19413"/>
        <dbReference type="Rhea" id="RHEA-COMP:9668"/>
        <dbReference type="Rhea" id="RHEA-COMP:9699"/>
        <dbReference type="ChEBI" id="CHEBI:15378"/>
        <dbReference type="ChEBI" id="CHEBI:30616"/>
        <dbReference type="ChEBI" id="CHEBI:33019"/>
        <dbReference type="ChEBI" id="CHEBI:58095"/>
        <dbReference type="ChEBI" id="CHEBI:78442"/>
        <dbReference type="ChEBI" id="CHEBI:78531"/>
        <dbReference type="ChEBI" id="CHEBI:456215"/>
        <dbReference type="EC" id="6.1.1.20"/>
    </reaction>
</comment>
<proteinExistence type="inferred from homology"/>
<keyword evidence="8 13" id="KW-0067">ATP-binding</keyword>
<comment type="caution">
    <text evidence="15">The sequence shown here is derived from an EMBL/GenBank/DDBJ whole genome shotgun (WGS) entry which is preliminary data.</text>
</comment>
<reference evidence="15 16" key="1">
    <citation type="journal article" date="2020" name="Biotechnol. Biofuels">
        <title>New insights from the biogas microbiome by comprehensive genome-resolved metagenomics of nearly 1600 species originating from multiple anaerobic digesters.</title>
        <authorList>
            <person name="Campanaro S."/>
            <person name="Treu L."/>
            <person name="Rodriguez-R L.M."/>
            <person name="Kovalovszki A."/>
            <person name="Ziels R.M."/>
            <person name="Maus I."/>
            <person name="Zhu X."/>
            <person name="Kougias P.G."/>
            <person name="Basile A."/>
            <person name="Luo G."/>
            <person name="Schluter A."/>
            <person name="Konstantinidis K.T."/>
            <person name="Angelidaki I."/>
        </authorList>
    </citation>
    <scope>NUCLEOTIDE SEQUENCE [LARGE SCALE GENOMIC DNA]</scope>
    <source>
        <strain evidence="15">AS27yjCOA_65</strain>
    </source>
</reference>
<dbReference type="GO" id="GO:0000049">
    <property type="term" value="F:tRNA binding"/>
    <property type="evidence" value="ECO:0007669"/>
    <property type="project" value="InterPro"/>
</dbReference>
<sequence length="344" mass="38696">MDLQSLNFDELNSKLHSEMDSVDSKEALELFRRAWLGKEGVIKLLFQQLRNLEAEKKVEVAARLNDAKARVEDFVKEKENFFAAESRFKKLESEFVDLSLPGNNPGTGRAHPLTRAERVMADLLRPFGFRNVIGPEVEKEYYCFDALNIPPHHPARDMQDTFYTDPGDVLRTHTTSVQARVLQEGKLPIRVACFGKCYRNETEDASHTALFHQFEMIWVEEGLTLAHLMGIISYILKGLYGKRRKIRFVPKFYPYTEPSIGPQINCSLCNGKGCPACGGAGWVTVGGAGMVHRKVLEEFKFDPEKVSGLAFGLGSSRLASQFFGIPTIKAVYSNDIRVLQGGEK</sequence>
<dbReference type="InterPro" id="IPR004529">
    <property type="entry name" value="Phe-tRNA-synth_IIc_asu"/>
</dbReference>
<keyword evidence="9 13" id="KW-0460">Magnesium</keyword>
<gene>
    <name evidence="13 15" type="primary">pheS</name>
    <name evidence="15" type="ORF">GYA55_04605</name>
</gene>
<dbReference type="InterPro" id="IPR045864">
    <property type="entry name" value="aa-tRNA-synth_II/BPL/LPL"/>
</dbReference>
<evidence type="ECO:0000256" key="5">
    <source>
        <dbReference type="ARBA" id="ARBA00022598"/>
    </source>
</evidence>
<accession>A0A7X9IJU6</accession>
<dbReference type="InterPro" id="IPR022911">
    <property type="entry name" value="Phe_tRNA_ligase_alpha1_bac"/>
</dbReference>
<dbReference type="Gene3D" id="3.30.930.10">
    <property type="entry name" value="Bira Bifunctional Protein, Domain 2"/>
    <property type="match status" value="1"/>
</dbReference>
<name>A0A7X9IJU6_9DELT</name>
<dbReference type="SUPFAM" id="SSF46589">
    <property type="entry name" value="tRNA-binding arm"/>
    <property type="match status" value="1"/>
</dbReference>
<dbReference type="HAMAP" id="MF_00281">
    <property type="entry name" value="Phe_tRNA_synth_alpha1"/>
    <property type="match status" value="1"/>
</dbReference>
<dbReference type="InterPro" id="IPR010978">
    <property type="entry name" value="tRNA-bd_arm"/>
</dbReference>
<dbReference type="GO" id="GO:0006432">
    <property type="term" value="P:phenylalanyl-tRNA aminoacylation"/>
    <property type="evidence" value="ECO:0007669"/>
    <property type="project" value="UniProtKB-UniRule"/>
</dbReference>
<comment type="subunit">
    <text evidence="3 13">Tetramer of two alpha and two beta subunits.</text>
</comment>
<dbReference type="SUPFAM" id="SSF55681">
    <property type="entry name" value="Class II aaRS and biotin synthetases"/>
    <property type="match status" value="1"/>
</dbReference>
<dbReference type="GO" id="GO:0000287">
    <property type="term" value="F:magnesium ion binding"/>
    <property type="evidence" value="ECO:0007669"/>
    <property type="project" value="UniProtKB-UniRule"/>
</dbReference>
<evidence type="ECO:0000256" key="11">
    <source>
        <dbReference type="ARBA" id="ARBA00023146"/>
    </source>
</evidence>
<evidence type="ECO:0000256" key="8">
    <source>
        <dbReference type="ARBA" id="ARBA00022840"/>
    </source>
</evidence>
<dbReference type="PROSITE" id="PS50862">
    <property type="entry name" value="AA_TRNA_LIGASE_II"/>
    <property type="match status" value="1"/>
</dbReference>
<protein>
    <recommendedName>
        <fullName evidence="13">Phenylalanine--tRNA ligase alpha subunit</fullName>
        <ecNumber evidence="13">6.1.1.20</ecNumber>
    </recommendedName>
    <alternativeName>
        <fullName evidence="13">Phenylalanyl-tRNA synthetase alpha subunit</fullName>
        <shortName evidence="13">PheRS</shortName>
    </alternativeName>
</protein>
<evidence type="ECO:0000256" key="6">
    <source>
        <dbReference type="ARBA" id="ARBA00022723"/>
    </source>
</evidence>
<dbReference type="PANTHER" id="PTHR11538:SF41">
    <property type="entry name" value="PHENYLALANINE--TRNA LIGASE, MITOCHONDRIAL"/>
    <property type="match status" value="1"/>
</dbReference>
<evidence type="ECO:0000259" key="14">
    <source>
        <dbReference type="PROSITE" id="PS50862"/>
    </source>
</evidence>
<comment type="subcellular location">
    <subcellularLocation>
        <location evidence="1 13">Cytoplasm</location>
    </subcellularLocation>
</comment>
<dbReference type="Pfam" id="PF01409">
    <property type="entry name" value="tRNA-synt_2d"/>
    <property type="match status" value="1"/>
</dbReference>
<evidence type="ECO:0000313" key="15">
    <source>
        <dbReference type="EMBL" id="NMC62429.1"/>
    </source>
</evidence>
<dbReference type="InterPro" id="IPR002319">
    <property type="entry name" value="Phenylalanyl-tRNA_Synthase"/>
</dbReference>
<comment type="cofactor">
    <cofactor evidence="13">
        <name>Mg(2+)</name>
        <dbReference type="ChEBI" id="CHEBI:18420"/>
    </cofactor>
    <text evidence="13">Binds 2 magnesium ions per tetramer.</text>
</comment>
<feature type="domain" description="Aminoacyl-transfer RNA synthetases class-II family profile" evidence="14">
    <location>
        <begin position="114"/>
        <end position="341"/>
    </location>
</feature>
<keyword evidence="11 13" id="KW-0030">Aminoacyl-tRNA synthetase</keyword>
<evidence type="ECO:0000256" key="13">
    <source>
        <dbReference type="HAMAP-Rule" id="MF_00281"/>
    </source>
</evidence>
<dbReference type="InterPro" id="IPR004188">
    <property type="entry name" value="Phe-tRNA_ligase_II_N"/>
</dbReference>
<dbReference type="GO" id="GO:0005737">
    <property type="term" value="C:cytoplasm"/>
    <property type="evidence" value="ECO:0007669"/>
    <property type="project" value="UniProtKB-SubCell"/>
</dbReference>
<dbReference type="CDD" id="cd00496">
    <property type="entry name" value="PheRS_alpha_core"/>
    <property type="match status" value="1"/>
</dbReference>
<keyword evidence="7 13" id="KW-0547">Nucleotide-binding</keyword>
<dbReference type="GO" id="GO:0004826">
    <property type="term" value="F:phenylalanine-tRNA ligase activity"/>
    <property type="evidence" value="ECO:0007669"/>
    <property type="project" value="UniProtKB-UniRule"/>
</dbReference>
<dbReference type="Pfam" id="PF02912">
    <property type="entry name" value="Phe_tRNA-synt_N"/>
    <property type="match status" value="1"/>
</dbReference>
<evidence type="ECO:0000256" key="2">
    <source>
        <dbReference type="ARBA" id="ARBA00010207"/>
    </source>
</evidence>
<keyword evidence="5 13" id="KW-0436">Ligase</keyword>